<dbReference type="Gene3D" id="3.30.1360.220">
    <property type="entry name" value="Domain of unknown function (DUF3480), N-terminal subdomain"/>
    <property type="match status" value="1"/>
</dbReference>
<dbReference type="Pfam" id="PF01363">
    <property type="entry name" value="FYVE"/>
    <property type="match status" value="1"/>
</dbReference>
<dbReference type="GeneID" id="136801652"/>
<dbReference type="SUPFAM" id="SSF57903">
    <property type="entry name" value="FYVE/PHD zinc finger"/>
    <property type="match status" value="1"/>
</dbReference>
<sequence>MAEDNDFSFDQPWNPISYFDEEGDQDNGGGGAQYSPTRLASLFEANVSAIDEDIQRSKNIVKFDFDRQDDHLAACDTNDVNNFTLETENGLKMLDTTSTINKKSIFSDLDRIRKWQEQAGVDNPDEEQNDKKDLFLSKSPDHLFQSSENKEKSGANMDDDVDISLLLDPFSSVVDDHDKYENPNFDSASRLKELEERMSETDHCTLPTDILDLSSPINQTEPNKLISIESGNEFENKDTVNKEDDFGDLCDLLELPDVPTVLPTSKTNMVDKKTTDAQNNTDKEIDVKPSIDTDETDIQTDCTNTDLIGGIDSSHNGNSIIGIDNKNFVIDQKGDGLVETVEDLINSSDTSDADQVLEIASNITIKDNEQTTETDELIKIDLDENMVDESEAPPPYIDDDDLEDESVSGVEQDPSSEDVVPNPVNVTDISTPNNTEILKEVDPKQNVSEIINDNENQSDPEILTNVEGGNVVLNMDNTPIKDDSCVENVTSDDKTFDKSNNDVSPTDSSGDLPSSASVNIVSVSNALDSMKCLTPDEDDIEESQDMESYMETTVGEQNPSKAVSNLSTSPIPDVNFEIQEDTGISNNVNIGNVETVDHARQAGNLQSAVVETPRLENMVSLELENVNDVDTVNNDNTRKDVIDKNTNMGNIDELDIEDSAVQEPLQTVDTPQEPVGFTEQAGDISDELDSLLDNLEEDLGMATEVNDEDSNTNTTHPEETSVSVVVESAPPQELVSNAALAATCNEPDHESSINTEATPDDVGETNNDEIQVTEATGNNMTSNEETPYESIEPVSTMQDGQTEELSPESLEETTPESDDQPQEGETSTELRTSLRRNGGTSGSGRRVRFSLNPEYEGENPNASAGSPNEQGESLPEGATALDSSSQQPSSGDEIPNEIKNLGWVAPEWVPDEKASNCMKCSMKFTVVKRRHHCRACGKVLCSVCCNMKYCLPYLNYKFVRVCQDCCDVMISQALSDNPIPDLTPAATSSSVTQPPVTASPIPPESAAPTVITTPTTTTTTVPPMAELPQAPPPYSEAVDGHHERLGSASSDAPPYSELSPSSPTNQFTEQPAPILPAGVQGMGDVLPGNGGRNPHLTGAQLTEMMNFQLPAYTPTARQRQNRNRTESEMSAVIMFNSTATNLPPIIRRSNEETRIVNNPDLDTLFSQIRDEQEDPITFIVNKNLVVRVKIVNLDCCVEKKCWCFTSDGMGASNQEEIVVLIKCGSYDVDDRTLTRKVLQQMNHIFEKAKHGHPVSDLEQLEYDASLCCTPKNVAMLFFKHSLQCIKKLIIPTSPYLFGMYIEKSELPWAKNFPLRLLLRVGAEYKYYPCPLLNILDRPAVYDGVGRTILDLLADFRNFQYTIPRVVGVTINLRGKDTIIRLPQHRYDEIMKAVNSCEENVLSLAGNFSTTCDGHLVAVEKDGRYKTQTLSIVLKANRKVTCASFVVISAALKANQDGVKAKASIVEDGVMVQVTPEVMKEFKQAIKDMKEFSFGTGESSSASGGATASGGDEVSSKVGIEWSSADVMDRPRLLSPIDGTSFDNLTNMKIRHSYDYTSNNLTAKIHWIEVYFLPQDSDTVQRLSARELGQMTSSVAKACMSALSAHLMTLLALDMTRIGLRVNLAADFVEYKIGANLSTLPAELLPGLDDKLVPAIHTVMSSAQERVAVELIFQVVKIV</sequence>
<feature type="compositionally biased region" description="Acidic residues" evidence="5">
    <location>
        <begin position="383"/>
        <end position="406"/>
    </location>
</feature>
<feature type="region of interest" description="Disordered" evidence="5">
    <location>
        <begin position="118"/>
        <end position="157"/>
    </location>
</feature>
<evidence type="ECO:0000313" key="7">
    <source>
        <dbReference type="EnsemblMetazoa" id="CLYHEMP001759.1"/>
    </source>
</evidence>
<name>A0A7M5V191_9CNID</name>
<dbReference type="PANTHER" id="PTHR46319:SF3">
    <property type="entry name" value="ZINC FINGER FYVE DOMAIN-CONTAINING PROTEIN"/>
    <property type="match status" value="1"/>
</dbReference>
<evidence type="ECO:0000256" key="3">
    <source>
        <dbReference type="ARBA" id="ARBA00022833"/>
    </source>
</evidence>
<feature type="region of interest" description="Disordered" evidence="5">
    <location>
        <begin position="383"/>
        <end position="430"/>
    </location>
</feature>
<dbReference type="Gene3D" id="3.30.500.40">
    <property type="match status" value="1"/>
</dbReference>
<feature type="region of interest" description="Disordered" evidence="5">
    <location>
        <begin position="745"/>
        <end position="897"/>
    </location>
</feature>
<dbReference type="InterPro" id="IPR022557">
    <property type="entry name" value="SARA-like_C"/>
</dbReference>
<evidence type="ECO:0000256" key="1">
    <source>
        <dbReference type="ARBA" id="ARBA00022723"/>
    </source>
</evidence>
<protein>
    <recommendedName>
        <fullName evidence="6">FYVE-type domain-containing protein</fullName>
    </recommendedName>
</protein>
<feature type="compositionally biased region" description="Polar residues" evidence="5">
    <location>
        <begin position="501"/>
        <end position="512"/>
    </location>
</feature>
<dbReference type="InterPro" id="IPR013083">
    <property type="entry name" value="Znf_RING/FYVE/PHD"/>
</dbReference>
<feature type="compositionally biased region" description="Polar residues" evidence="5">
    <location>
        <begin position="1058"/>
        <end position="1068"/>
    </location>
</feature>
<dbReference type="CDD" id="cd15729">
    <property type="entry name" value="FYVE_endofin"/>
    <property type="match status" value="1"/>
</dbReference>
<evidence type="ECO:0000256" key="5">
    <source>
        <dbReference type="SAM" id="MobiDB-lite"/>
    </source>
</evidence>
<dbReference type="GO" id="GO:0008270">
    <property type="term" value="F:zinc ion binding"/>
    <property type="evidence" value="ECO:0007669"/>
    <property type="project" value="UniProtKB-KW"/>
</dbReference>
<keyword evidence="2 4" id="KW-0863">Zinc-finger</keyword>
<keyword evidence="8" id="KW-1185">Reference proteome</keyword>
<feature type="compositionally biased region" description="Polar residues" evidence="5">
    <location>
        <begin position="860"/>
        <end position="871"/>
    </location>
</feature>
<feature type="compositionally biased region" description="Polar residues" evidence="5">
    <location>
        <begin position="985"/>
        <end position="996"/>
    </location>
</feature>
<dbReference type="SMART" id="SM00064">
    <property type="entry name" value="FYVE"/>
    <property type="match status" value="1"/>
</dbReference>
<dbReference type="InterPro" id="IPR017455">
    <property type="entry name" value="Znf_FYVE-rel"/>
</dbReference>
<evidence type="ECO:0000313" key="8">
    <source>
        <dbReference type="Proteomes" id="UP000594262"/>
    </source>
</evidence>
<evidence type="ECO:0000259" key="6">
    <source>
        <dbReference type="PROSITE" id="PS50178"/>
    </source>
</evidence>
<dbReference type="SMART" id="SM01421">
    <property type="entry name" value="DUF3480"/>
    <property type="match status" value="1"/>
</dbReference>
<dbReference type="GO" id="GO:0016197">
    <property type="term" value="P:endosomal transport"/>
    <property type="evidence" value="ECO:0007669"/>
    <property type="project" value="TreeGrafter"/>
</dbReference>
<evidence type="ECO:0000256" key="4">
    <source>
        <dbReference type="PROSITE-ProRule" id="PRU00091"/>
    </source>
</evidence>
<feature type="region of interest" description="Disordered" evidence="5">
    <location>
        <begin position="984"/>
        <end position="1068"/>
    </location>
</feature>
<feature type="compositionally biased region" description="Polar residues" evidence="5">
    <location>
        <begin position="881"/>
        <end position="890"/>
    </location>
</feature>
<dbReference type="InterPro" id="IPR011011">
    <property type="entry name" value="Znf_FYVE_PHD"/>
</dbReference>
<dbReference type="OrthoDB" id="5872154at2759"/>
<feature type="compositionally biased region" description="Acidic residues" evidence="5">
    <location>
        <begin position="801"/>
        <end position="822"/>
    </location>
</feature>
<dbReference type="PANTHER" id="PTHR46319">
    <property type="entry name" value="ZINC FINGER FYVE DOMAIN-CONTAINING PROTEIN"/>
    <property type="match status" value="1"/>
</dbReference>
<dbReference type="FunFam" id="3.30.40.10:FF:000084">
    <property type="entry name" value="Zinc finger, FYVE domain-containing 9b"/>
    <property type="match status" value="1"/>
</dbReference>
<dbReference type="Gene3D" id="3.30.40.10">
    <property type="entry name" value="Zinc/RING finger domain, C3HC4 (zinc finger)"/>
    <property type="match status" value="1"/>
</dbReference>
<evidence type="ECO:0000256" key="2">
    <source>
        <dbReference type="ARBA" id="ARBA00022771"/>
    </source>
</evidence>
<keyword evidence="1" id="KW-0479">Metal-binding</keyword>
<dbReference type="EnsemblMetazoa" id="CLYHEMT001759.1">
    <property type="protein sequence ID" value="CLYHEMP001759.1"/>
    <property type="gene ID" value="CLYHEMG001759"/>
</dbReference>
<dbReference type="InterPro" id="IPR000306">
    <property type="entry name" value="Znf_FYVE"/>
</dbReference>
<feature type="domain" description="FYVE-type" evidence="6">
    <location>
        <begin position="911"/>
        <end position="970"/>
    </location>
</feature>
<dbReference type="Proteomes" id="UP000594262">
    <property type="component" value="Unplaced"/>
</dbReference>
<feature type="compositionally biased region" description="Low complexity" evidence="5">
    <location>
        <begin position="1008"/>
        <end position="1028"/>
    </location>
</feature>
<reference evidence="7" key="1">
    <citation type="submission" date="2021-01" db="UniProtKB">
        <authorList>
            <consortium name="EnsemblMetazoa"/>
        </authorList>
    </citation>
    <scope>IDENTIFICATION</scope>
</reference>
<accession>A0A7M5V191</accession>
<keyword evidence="3" id="KW-0862">Zinc</keyword>
<dbReference type="PROSITE" id="PS50178">
    <property type="entry name" value="ZF_FYVE"/>
    <property type="match status" value="1"/>
</dbReference>
<proteinExistence type="predicted"/>
<dbReference type="GO" id="GO:0031901">
    <property type="term" value="C:early endosome membrane"/>
    <property type="evidence" value="ECO:0007669"/>
    <property type="project" value="TreeGrafter"/>
</dbReference>
<feature type="compositionally biased region" description="Basic and acidic residues" evidence="5">
    <location>
        <begin position="491"/>
        <end position="500"/>
    </location>
</feature>
<dbReference type="Pfam" id="PF11979">
    <property type="entry name" value="SARA_C"/>
    <property type="match status" value="1"/>
</dbReference>
<organism evidence="7 8">
    <name type="scientific">Clytia hemisphaerica</name>
    <dbReference type="NCBI Taxonomy" id="252671"/>
    <lineage>
        <taxon>Eukaryota</taxon>
        <taxon>Metazoa</taxon>
        <taxon>Cnidaria</taxon>
        <taxon>Hydrozoa</taxon>
        <taxon>Hydroidolina</taxon>
        <taxon>Leptothecata</taxon>
        <taxon>Obeliida</taxon>
        <taxon>Clytiidae</taxon>
        <taxon>Clytia</taxon>
    </lineage>
</organism>
<feature type="compositionally biased region" description="Acidic residues" evidence="5">
    <location>
        <begin position="758"/>
        <end position="767"/>
    </location>
</feature>
<feature type="region of interest" description="Disordered" evidence="5">
    <location>
        <begin position="483"/>
        <end position="516"/>
    </location>
</feature>
<feature type="region of interest" description="Disordered" evidence="5">
    <location>
        <begin position="1"/>
        <end position="35"/>
    </location>
</feature>
<feature type="compositionally biased region" description="Polar residues" evidence="5">
    <location>
        <begin position="768"/>
        <end position="785"/>
    </location>
</feature>
<dbReference type="RefSeq" id="XP_066914398.1">
    <property type="nucleotide sequence ID" value="XM_067058297.1"/>
</dbReference>
<feature type="compositionally biased region" description="Basic and acidic residues" evidence="5">
    <location>
        <begin position="129"/>
        <end position="141"/>
    </location>
</feature>